<evidence type="ECO:0000313" key="4">
    <source>
        <dbReference type="Proteomes" id="UP000005824"/>
    </source>
</evidence>
<dbReference type="InParanoid" id="B4D6Q9"/>
<comment type="caution">
    <text evidence="3">The sequence shown here is derived from an EMBL/GenBank/DDBJ whole genome shotgun (WGS) entry which is preliminary data.</text>
</comment>
<dbReference type="AlphaFoldDB" id="B4D6Q9"/>
<name>B4D6Q9_9BACT</name>
<evidence type="ECO:0000313" key="3">
    <source>
        <dbReference type="EMBL" id="EDY17860.1"/>
    </source>
</evidence>
<proteinExistence type="predicted"/>
<feature type="chain" id="PRO_5002802891" description="Lipoprotein" evidence="2">
    <location>
        <begin position="18"/>
        <end position="90"/>
    </location>
</feature>
<reference evidence="3 4" key="1">
    <citation type="journal article" date="2011" name="J. Bacteriol.">
        <title>Genome sequence of Chthoniobacter flavus Ellin428, an aerobic heterotrophic soil bacterium.</title>
        <authorList>
            <person name="Kant R."/>
            <person name="van Passel M.W."/>
            <person name="Palva A."/>
            <person name="Lucas S."/>
            <person name="Lapidus A."/>
            <person name="Glavina Del Rio T."/>
            <person name="Dalin E."/>
            <person name="Tice H."/>
            <person name="Bruce D."/>
            <person name="Goodwin L."/>
            <person name="Pitluck S."/>
            <person name="Larimer F.W."/>
            <person name="Land M.L."/>
            <person name="Hauser L."/>
            <person name="Sangwan P."/>
            <person name="de Vos W.M."/>
            <person name="Janssen P.H."/>
            <person name="Smidt H."/>
        </authorList>
    </citation>
    <scope>NUCLEOTIDE SEQUENCE [LARGE SCALE GENOMIC DNA]</scope>
    <source>
        <strain evidence="3 4">Ellin428</strain>
    </source>
</reference>
<evidence type="ECO:0000256" key="2">
    <source>
        <dbReference type="SAM" id="SignalP"/>
    </source>
</evidence>
<accession>B4D6Q9</accession>
<sequence>MKFFLPLALFVAFAFSACNTLENRRSFYSNEKVHGPYTRELAEGTWGNPKTVDQQYDQTRREARRPKLTQPKATPSTTIVPSAGADAVLQ</sequence>
<dbReference type="PROSITE" id="PS51257">
    <property type="entry name" value="PROKAR_LIPOPROTEIN"/>
    <property type="match status" value="1"/>
</dbReference>
<protein>
    <recommendedName>
        <fullName evidence="5">Lipoprotein</fullName>
    </recommendedName>
</protein>
<feature type="region of interest" description="Disordered" evidence="1">
    <location>
        <begin position="40"/>
        <end position="90"/>
    </location>
</feature>
<dbReference type="EMBL" id="ABVL01000016">
    <property type="protein sequence ID" value="EDY17860.1"/>
    <property type="molecule type" value="Genomic_DNA"/>
</dbReference>
<keyword evidence="2" id="KW-0732">Signal</keyword>
<organism evidence="3 4">
    <name type="scientific">Chthoniobacter flavus Ellin428</name>
    <dbReference type="NCBI Taxonomy" id="497964"/>
    <lineage>
        <taxon>Bacteria</taxon>
        <taxon>Pseudomonadati</taxon>
        <taxon>Verrucomicrobiota</taxon>
        <taxon>Spartobacteria</taxon>
        <taxon>Chthoniobacterales</taxon>
        <taxon>Chthoniobacteraceae</taxon>
        <taxon>Chthoniobacter</taxon>
    </lineage>
</organism>
<feature type="compositionally biased region" description="Polar residues" evidence="1">
    <location>
        <begin position="71"/>
        <end position="80"/>
    </location>
</feature>
<evidence type="ECO:0000256" key="1">
    <source>
        <dbReference type="SAM" id="MobiDB-lite"/>
    </source>
</evidence>
<dbReference type="RefSeq" id="WP_006981920.1">
    <property type="nucleotide sequence ID" value="NZ_ABVL01000016.1"/>
</dbReference>
<dbReference type="Proteomes" id="UP000005824">
    <property type="component" value="Unassembled WGS sequence"/>
</dbReference>
<feature type="signal peptide" evidence="2">
    <location>
        <begin position="1"/>
        <end position="17"/>
    </location>
</feature>
<keyword evidence="4" id="KW-1185">Reference proteome</keyword>
<evidence type="ECO:0008006" key="5">
    <source>
        <dbReference type="Google" id="ProtNLM"/>
    </source>
</evidence>
<gene>
    <name evidence="3" type="ORF">CfE428DRAFT_4599</name>
</gene>